<dbReference type="GO" id="GO:0003677">
    <property type="term" value="F:DNA binding"/>
    <property type="evidence" value="ECO:0007669"/>
    <property type="project" value="InterPro"/>
</dbReference>
<sequence>MTTVEVKKIDPQGRLVLPKSWRERWGNEVILIELDDRIEIIPRKKPRLSRFFNIIDAEIKGTDIEKELLESLY</sequence>
<dbReference type="RefSeq" id="WP_050002886.1">
    <property type="nucleotide sequence ID" value="NZ_CP008887.1"/>
</dbReference>
<dbReference type="SMART" id="SM00966">
    <property type="entry name" value="SpoVT_AbrB"/>
    <property type="match status" value="1"/>
</dbReference>
<dbReference type="KEGG" id="teu:TEU_05995"/>
<dbReference type="STRING" id="1505907.TEU_05995"/>
<dbReference type="EMBL" id="CP008887">
    <property type="protein sequence ID" value="AIU69910.1"/>
    <property type="molecule type" value="Genomic_DNA"/>
</dbReference>
<dbReference type="Proteomes" id="UP000029980">
    <property type="component" value="Chromosome"/>
</dbReference>
<proteinExistence type="predicted"/>
<accession>A0A097QTU8</accession>
<dbReference type="InterPro" id="IPR007159">
    <property type="entry name" value="SpoVT-AbrB_dom"/>
</dbReference>
<organism evidence="2 3">
    <name type="scientific">Thermococcus eurythermalis</name>
    <dbReference type="NCBI Taxonomy" id="1505907"/>
    <lineage>
        <taxon>Archaea</taxon>
        <taxon>Methanobacteriati</taxon>
        <taxon>Methanobacteriota</taxon>
        <taxon>Thermococci</taxon>
        <taxon>Thermococcales</taxon>
        <taxon>Thermococcaceae</taxon>
        <taxon>Thermococcus</taxon>
    </lineage>
</organism>
<reference evidence="2 3" key="1">
    <citation type="journal article" date="2015" name="Int. J. Syst. Evol. Microbiol.">
        <title>Thermococcus eurythermalis sp. nov., a conditional piezophilic hyperthermophilic archaeon with a wide temperature range isolated from an oil-immersed chimney in the Guaymas Basin.</title>
        <authorList>
            <person name="Zhao W."/>
            <person name="Zeng X."/>
            <person name="Xiao X."/>
        </authorList>
    </citation>
    <scope>NUCLEOTIDE SEQUENCE [LARGE SCALE GENOMIC DNA]</scope>
    <source>
        <strain evidence="2 3">A501</strain>
    </source>
</reference>
<dbReference type="Pfam" id="PF04014">
    <property type="entry name" value="MazE_antitoxin"/>
    <property type="match status" value="1"/>
</dbReference>
<dbReference type="PROSITE" id="PS51740">
    <property type="entry name" value="SPOVT_ABRB"/>
    <property type="match status" value="1"/>
</dbReference>
<feature type="domain" description="SpoVT-AbrB" evidence="1">
    <location>
        <begin position="4"/>
        <end position="45"/>
    </location>
</feature>
<evidence type="ECO:0000313" key="3">
    <source>
        <dbReference type="Proteomes" id="UP000029980"/>
    </source>
</evidence>
<protein>
    <submittedName>
        <fullName evidence="2">AbrB family transcriptional regulator</fullName>
    </submittedName>
</protein>
<evidence type="ECO:0000259" key="1">
    <source>
        <dbReference type="PROSITE" id="PS51740"/>
    </source>
</evidence>
<dbReference type="AlphaFoldDB" id="A0A097QTU8"/>
<evidence type="ECO:0000313" key="2">
    <source>
        <dbReference type="EMBL" id="AIU69910.1"/>
    </source>
</evidence>
<dbReference type="SUPFAM" id="SSF89447">
    <property type="entry name" value="AbrB/MazE/MraZ-like"/>
    <property type="match status" value="1"/>
</dbReference>
<dbReference type="InterPro" id="IPR037914">
    <property type="entry name" value="SpoVT-AbrB_sf"/>
</dbReference>
<dbReference type="Gene3D" id="2.10.260.10">
    <property type="match status" value="1"/>
</dbReference>
<name>A0A097QTU8_9EURY</name>
<dbReference type="GeneID" id="25152984"/>
<keyword evidence="3" id="KW-1185">Reference proteome</keyword>
<gene>
    <name evidence="2" type="ORF">TEU_05995</name>
</gene>
<dbReference type="OrthoDB" id="28233at2157"/>
<dbReference type="HOGENOM" id="CLU_173007_2_0_2"/>